<comment type="caution">
    <text evidence="1">The sequence shown here is derived from an EMBL/GenBank/DDBJ whole genome shotgun (WGS) entry which is preliminary data.</text>
</comment>
<evidence type="ECO:0000313" key="1">
    <source>
        <dbReference type="EMBL" id="ETJ44317.1"/>
    </source>
</evidence>
<sequence>RASLRSERYIANEAEVGIIITTLKGEILAMDKHAKEIGELEQWHIPCIS</sequence>
<protein>
    <submittedName>
        <fullName evidence="1">Uncharacterized protein</fullName>
    </submittedName>
</protein>
<organism evidence="1">
    <name type="scientific">human gut metagenome</name>
    <dbReference type="NCBI Taxonomy" id="408170"/>
    <lineage>
        <taxon>unclassified sequences</taxon>
        <taxon>metagenomes</taxon>
        <taxon>organismal metagenomes</taxon>
    </lineage>
</organism>
<name>W1YPD6_9ZZZZ</name>
<feature type="non-terminal residue" evidence="1">
    <location>
        <position position="1"/>
    </location>
</feature>
<dbReference type="AlphaFoldDB" id="W1YPD6"/>
<dbReference type="EMBL" id="AZMM01001654">
    <property type="protein sequence ID" value="ETJ44317.1"/>
    <property type="molecule type" value="Genomic_DNA"/>
</dbReference>
<proteinExistence type="predicted"/>
<accession>W1YPD6</accession>
<gene>
    <name evidence="1" type="ORF">Q604_UNBC01654G0002</name>
</gene>
<reference evidence="1" key="1">
    <citation type="submission" date="2013-12" db="EMBL/GenBank/DDBJ databases">
        <title>A Varibaculum cambriense genome reconstructed from a premature infant gut community with otherwise low bacterial novelty that shifts toward anaerobic metabolism during the third week of life.</title>
        <authorList>
            <person name="Brown C.T."/>
            <person name="Sharon I."/>
            <person name="Thomas B.C."/>
            <person name="Castelle C.J."/>
            <person name="Morowitz M.J."/>
            <person name="Banfield J.F."/>
        </authorList>
    </citation>
    <scope>NUCLEOTIDE SEQUENCE</scope>
</reference>